<feature type="domain" description="AB hydrolase-1" evidence="4">
    <location>
        <begin position="98"/>
        <end position="244"/>
    </location>
</feature>
<keyword evidence="2" id="KW-0378">Hydrolase</keyword>
<organism evidence="5 6">
    <name type="scientific">Pycnococcus provasolii</name>
    <dbReference type="NCBI Taxonomy" id="41880"/>
    <lineage>
        <taxon>Eukaryota</taxon>
        <taxon>Viridiplantae</taxon>
        <taxon>Chlorophyta</taxon>
        <taxon>Pseudoscourfieldiophyceae</taxon>
        <taxon>Pseudoscourfieldiales</taxon>
        <taxon>Pycnococcaceae</taxon>
        <taxon>Pycnococcus</taxon>
    </lineage>
</organism>
<dbReference type="InterPro" id="IPR051601">
    <property type="entry name" value="Serine_prot/Carboxylest_S33"/>
</dbReference>
<keyword evidence="6" id="KW-1185">Reference proteome</keyword>
<proteinExistence type="inferred from homology"/>
<feature type="region of interest" description="Disordered" evidence="3">
    <location>
        <begin position="574"/>
        <end position="596"/>
    </location>
</feature>
<dbReference type="InterPro" id="IPR000073">
    <property type="entry name" value="AB_hydrolase_1"/>
</dbReference>
<dbReference type="PANTHER" id="PTHR43248">
    <property type="entry name" value="2-SUCCINYL-6-HYDROXY-2,4-CYCLOHEXADIENE-1-CARBOXYLATE SYNTHASE"/>
    <property type="match status" value="1"/>
</dbReference>
<dbReference type="SUPFAM" id="SSF53474">
    <property type="entry name" value="alpha/beta-Hydrolases"/>
    <property type="match status" value="1"/>
</dbReference>
<evidence type="ECO:0000256" key="2">
    <source>
        <dbReference type="ARBA" id="ARBA00022801"/>
    </source>
</evidence>
<accession>A0A830HFI2</accession>
<dbReference type="EMBL" id="BNJQ01000011">
    <property type="protein sequence ID" value="GHP05824.1"/>
    <property type="molecule type" value="Genomic_DNA"/>
</dbReference>
<comment type="caution">
    <text evidence="5">The sequence shown here is derived from an EMBL/GenBank/DDBJ whole genome shotgun (WGS) entry which is preliminary data.</text>
</comment>
<evidence type="ECO:0000313" key="6">
    <source>
        <dbReference type="Proteomes" id="UP000660262"/>
    </source>
</evidence>
<gene>
    <name evidence="5" type="ORF">PPROV_000457100</name>
</gene>
<feature type="region of interest" description="Disordered" evidence="3">
    <location>
        <begin position="498"/>
        <end position="519"/>
    </location>
</feature>
<dbReference type="PANTHER" id="PTHR43248:SF2">
    <property type="entry name" value="PROLYL AMINOPEPTIDASE"/>
    <property type="match status" value="1"/>
</dbReference>
<dbReference type="Gene3D" id="3.40.50.1820">
    <property type="entry name" value="alpha/beta hydrolase"/>
    <property type="match status" value="1"/>
</dbReference>
<dbReference type="InterPro" id="IPR029058">
    <property type="entry name" value="AB_hydrolase_fold"/>
</dbReference>
<evidence type="ECO:0000256" key="3">
    <source>
        <dbReference type="SAM" id="MobiDB-lite"/>
    </source>
</evidence>
<protein>
    <recommendedName>
        <fullName evidence="4">AB hydrolase-1 domain-containing protein</fullName>
    </recommendedName>
</protein>
<evidence type="ECO:0000259" key="4">
    <source>
        <dbReference type="Pfam" id="PF00561"/>
    </source>
</evidence>
<evidence type="ECO:0000256" key="1">
    <source>
        <dbReference type="ARBA" id="ARBA00010088"/>
    </source>
</evidence>
<evidence type="ECO:0000313" key="5">
    <source>
        <dbReference type="EMBL" id="GHP05824.1"/>
    </source>
</evidence>
<dbReference type="Pfam" id="PF00561">
    <property type="entry name" value="Abhydrolase_1"/>
    <property type="match status" value="1"/>
</dbReference>
<dbReference type="InterPro" id="IPR002410">
    <property type="entry name" value="Peptidase_S33"/>
</dbReference>
<comment type="similarity">
    <text evidence="1">Belongs to the peptidase S33 family.</text>
</comment>
<name>A0A830HFI2_9CHLO</name>
<feature type="compositionally biased region" description="Basic residues" evidence="3">
    <location>
        <begin position="583"/>
        <end position="596"/>
    </location>
</feature>
<dbReference type="GO" id="GO:0008233">
    <property type="term" value="F:peptidase activity"/>
    <property type="evidence" value="ECO:0007669"/>
    <property type="project" value="InterPro"/>
</dbReference>
<dbReference type="OrthoDB" id="1898734at2759"/>
<reference evidence="5" key="1">
    <citation type="submission" date="2020-10" db="EMBL/GenBank/DDBJ databases">
        <title>Unveiling of a novel bifunctional photoreceptor, Dualchrome1, isolated from a cosmopolitan green alga.</title>
        <authorList>
            <person name="Suzuki S."/>
            <person name="Kawachi M."/>
        </authorList>
    </citation>
    <scope>NUCLEOTIDE SEQUENCE</scope>
    <source>
        <strain evidence="5">NIES 2893</strain>
    </source>
</reference>
<dbReference type="Proteomes" id="UP000660262">
    <property type="component" value="Unassembled WGS sequence"/>
</dbReference>
<dbReference type="PRINTS" id="PR00793">
    <property type="entry name" value="PROAMNOPTASE"/>
</dbReference>
<dbReference type="GO" id="GO:0006508">
    <property type="term" value="P:proteolysis"/>
    <property type="evidence" value="ECO:0007669"/>
    <property type="project" value="InterPro"/>
</dbReference>
<dbReference type="AlphaFoldDB" id="A0A830HFI2"/>
<sequence>MLTRVNHKVKSVVPQVGRVWRHYKTTRARAHAASATHCTMWTSFPNLATFDHTFQVPLDYANPADRNISIFVRELRKPSDKPEAGAEADEKKSDKKYLVYLQGGPGHRAGRPTEGSGGWIGAALDAGFRVLLLDQRGTGLSTRASTGMLTRMAKRDGATATADYLSNFRADNIVRDCEEIRKSLGIEKWTLLGQSFGGFCSVQYLSQAPDALQEALLTGGLPPLVAESNAADGTYRALFPHVRAQNAKFYKRFPGDVAAVKRIVERLLESPAKLPMGGTLTARGFQCLGIMFGLLSGFETVHYIIEDAFDADGELSHEFLAGVERIVGCSEAPLYLLLHESIYCNNGTSNWACERVRNEPENFALFDAQTAIDEGRPILFTGEMMFPWMLDELSEMAPLKEVGHELAKREWPALYDVDCLKTCKVPVAAATYVEDMFVQFDLARETARIIGSEHRDATLGGEHVRQLMTSAYNHSGLREDGAVLFKELLAMARDEHPVRDDAKTASATTAPLSWSEDGLDTGNFPSSRVGLVWDEAMLLHAPALESRQLELPGRVSQIRRTVLSEGLAQRCRRLDRGAAMPQRRAHEKRRTGYRHT</sequence>